<comment type="caution">
    <text evidence="2">The sequence shown here is derived from an EMBL/GenBank/DDBJ whole genome shotgun (WGS) entry which is preliminary data.</text>
</comment>
<dbReference type="Proteomes" id="UP000195440">
    <property type="component" value="Unassembled WGS sequence"/>
</dbReference>
<evidence type="ECO:0008006" key="4">
    <source>
        <dbReference type="Google" id="ProtNLM"/>
    </source>
</evidence>
<reference evidence="2 3" key="1">
    <citation type="journal article" date="2017" name="Syst. Appl. Microbiol.">
        <title>Pseudomonas caspiana sp. nov., a citrus pathogen in the Pseudomonas syringae phylogenetic group.</title>
        <authorList>
            <person name="Busquets A."/>
            <person name="Gomila M."/>
            <person name="Beiki F."/>
            <person name="Mulet M."/>
            <person name="Rahimian H."/>
            <person name="Garcia-Valdes E."/>
            <person name="Lalucat J."/>
        </authorList>
    </citation>
    <scope>NUCLEOTIDE SEQUENCE [LARGE SCALE GENOMIC DNA]</scope>
    <source>
        <strain evidence="2 3">FBF102</strain>
    </source>
</reference>
<dbReference type="AlphaFoldDB" id="A0A1Y3NWF2"/>
<gene>
    <name evidence="2" type="ORF">AUC60_21380</name>
</gene>
<dbReference type="EMBL" id="LOHF01000022">
    <property type="protein sequence ID" value="OUM71877.1"/>
    <property type="molecule type" value="Genomic_DNA"/>
</dbReference>
<protein>
    <recommendedName>
        <fullName evidence="4">Fimbrial protein</fullName>
    </recommendedName>
</protein>
<feature type="signal peptide" evidence="1">
    <location>
        <begin position="1"/>
        <end position="21"/>
    </location>
</feature>
<evidence type="ECO:0000313" key="3">
    <source>
        <dbReference type="Proteomes" id="UP000195440"/>
    </source>
</evidence>
<keyword evidence="1" id="KW-0732">Signal</keyword>
<accession>A0A1Y3NWF2</accession>
<keyword evidence="3" id="KW-1185">Reference proteome</keyword>
<proteinExistence type="predicted"/>
<evidence type="ECO:0000313" key="2">
    <source>
        <dbReference type="EMBL" id="OUM71877.1"/>
    </source>
</evidence>
<dbReference type="RefSeq" id="WP_087272515.1">
    <property type="nucleotide sequence ID" value="NZ_JBJGBV010000004.1"/>
</dbReference>
<feature type="chain" id="PRO_5013254752" description="Fimbrial protein" evidence="1">
    <location>
        <begin position="22"/>
        <end position="399"/>
    </location>
</feature>
<sequence>MRRAFVFISVFLSMLLRYACAVPLETGSNSGFKIYQPDDRPSLGVQVTDKKTNEDPDYPYWGGICGVPTTSLCWPDTVPSPKYILRNDTRKIVLDLRSGSGEGVATINYDGENKSFTFNTLDRLERTRYYRLQLKGEFAVSVNTCDARNINFNAPKLSSESAATKVISFRASPVKNDSGLCWLILTSTPTESERSVAMSLGALNFRIAMGIYDILPSGKHLFSLTIPDYISIREYNSNDSITNVLPTIGPMNVKGYVDLKASLNFNLLTTENQKMEFDTKNSAVEFFRILGNFRTNFLAISTTVKCQYIYQGKCALFDGNSYLPLSIGVRSDHLVRNTSTVTLKPGVRAPLTGPLGFKIGTSAPIQYMFGLSREDVLRNPASSGREFSGDVTMVIEGDF</sequence>
<organism evidence="2 3">
    <name type="scientific">Pseudomonas caspiana</name>
    <dbReference type="NCBI Taxonomy" id="1451454"/>
    <lineage>
        <taxon>Bacteria</taxon>
        <taxon>Pseudomonadati</taxon>
        <taxon>Pseudomonadota</taxon>
        <taxon>Gammaproteobacteria</taxon>
        <taxon>Pseudomonadales</taxon>
        <taxon>Pseudomonadaceae</taxon>
        <taxon>Pseudomonas</taxon>
    </lineage>
</organism>
<evidence type="ECO:0000256" key="1">
    <source>
        <dbReference type="SAM" id="SignalP"/>
    </source>
</evidence>
<name>A0A1Y3NWF2_9PSED</name>